<dbReference type="InterPro" id="IPR019060">
    <property type="entry name" value="DUF2382"/>
</dbReference>
<sequence>MADFDDKASTGHRIPADDDARETMEVAEETARIVKRVVDRGGVRLDSVTEHRDELLSAELRQGHVEIRRIPRDEVVEEAPAIREEDGVTIIPVLEERAVLRTELVLVEEVHLVRTETRETVEVPVTLRRQRLIETELEAEDPPPGADPLDDTDIMKRK</sequence>
<organism evidence="3 4">
    <name type="scientific">Paracoccus isoporae</name>
    <dbReference type="NCBI Taxonomy" id="591205"/>
    <lineage>
        <taxon>Bacteria</taxon>
        <taxon>Pseudomonadati</taxon>
        <taxon>Pseudomonadota</taxon>
        <taxon>Alphaproteobacteria</taxon>
        <taxon>Rhodobacterales</taxon>
        <taxon>Paracoccaceae</taxon>
        <taxon>Paracoccus</taxon>
    </lineage>
</organism>
<accession>A0A1G7BJU3</accession>
<dbReference type="STRING" id="591205.SAMN05421538_105122"/>
<proteinExistence type="predicted"/>
<name>A0A1G7BJU3_9RHOB</name>
<dbReference type="Pfam" id="PF09557">
    <property type="entry name" value="DUF2382"/>
    <property type="match status" value="1"/>
</dbReference>
<feature type="region of interest" description="Disordered" evidence="1">
    <location>
        <begin position="1"/>
        <end position="22"/>
    </location>
</feature>
<feature type="region of interest" description="Disordered" evidence="1">
    <location>
        <begin position="136"/>
        <end position="158"/>
    </location>
</feature>
<feature type="domain" description="DUF2382" evidence="2">
    <location>
        <begin position="24"/>
        <end position="132"/>
    </location>
</feature>
<gene>
    <name evidence="3" type="ORF">SAMN05421538_105122</name>
</gene>
<evidence type="ECO:0000313" key="4">
    <source>
        <dbReference type="Proteomes" id="UP000199344"/>
    </source>
</evidence>
<dbReference type="Proteomes" id="UP000199344">
    <property type="component" value="Unassembled WGS sequence"/>
</dbReference>
<protein>
    <recommendedName>
        <fullName evidence="2">DUF2382 domain-containing protein</fullName>
    </recommendedName>
</protein>
<evidence type="ECO:0000259" key="2">
    <source>
        <dbReference type="Pfam" id="PF09557"/>
    </source>
</evidence>
<dbReference type="AlphaFoldDB" id="A0A1G7BJU3"/>
<evidence type="ECO:0000256" key="1">
    <source>
        <dbReference type="SAM" id="MobiDB-lite"/>
    </source>
</evidence>
<dbReference type="EMBL" id="FNAH01000005">
    <property type="protein sequence ID" value="SDE27391.1"/>
    <property type="molecule type" value="Genomic_DNA"/>
</dbReference>
<dbReference type="OrthoDB" id="7586109at2"/>
<dbReference type="RefSeq" id="WP_090523414.1">
    <property type="nucleotide sequence ID" value="NZ_FNAH01000005.1"/>
</dbReference>
<reference evidence="3 4" key="1">
    <citation type="submission" date="2016-10" db="EMBL/GenBank/DDBJ databases">
        <authorList>
            <person name="de Groot N.N."/>
        </authorList>
    </citation>
    <scope>NUCLEOTIDE SEQUENCE [LARGE SCALE GENOMIC DNA]</scope>
    <source>
        <strain evidence="3 4">DSM 22220</strain>
    </source>
</reference>
<evidence type="ECO:0000313" key="3">
    <source>
        <dbReference type="EMBL" id="SDE27391.1"/>
    </source>
</evidence>
<keyword evidence="4" id="KW-1185">Reference proteome</keyword>